<dbReference type="RefSeq" id="WP_020963034.1">
    <property type="nucleotide sequence ID" value="NZ_CP007493.1"/>
</dbReference>
<dbReference type="PIRSF" id="PIRSF001365">
    <property type="entry name" value="DHDPS"/>
    <property type="match status" value="1"/>
</dbReference>
<dbReference type="Gene3D" id="3.20.20.70">
    <property type="entry name" value="Aldolase class I"/>
    <property type="match status" value="1"/>
</dbReference>
<dbReference type="GO" id="GO:0008840">
    <property type="term" value="F:4-hydroxy-tetrahydrodipicolinate synthase activity"/>
    <property type="evidence" value="ECO:0007669"/>
    <property type="project" value="UniProtKB-EC"/>
</dbReference>
<dbReference type="PRINTS" id="PR00146">
    <property type="entry name" value="DHPICSNTHASE"/>
</dbReference>
<reference evidence="4" key="1">
    <citation type="book" date="2010" name="EXTREMOPHILES" publisher="0:0-0">
        <title>Complete genome sequences of ten hyperthermophilic archaea reveal their metabolic capabilities and possible ecological roles.</title>
        <editorList>
            <person name="?"/>
        </editorList>
        <authorList>
            <person name="Ravin N.V."/>
            <person name="Mardanov A.V."/>
            <person name="Bonch-Osmolovskaya E.A."/>
            <person name="Skryabin K.G."/>
        </authorList>
    </citation>
    <scope>NUCLEOTIDE SEQUENCE [LARGE SCALE GENOMIC DNA]</scope>
    <source>
        <strain evidence="4">1505</strain>
    </source>
</reference>
<gene>
    <name evidence="3" type="ORF">TCARB_0464</name>
</gene>
<dbReference type="Pfam" id="PF00701">
    <property type="entry name" value="DHDPS"/>
    <property type="match status" value="1"/>
</dbReference>
<name>A0A3G1A4P1_9CREN</name>
<dbReference type="GO" id="GO:0008747">
    <property type="term" value="F:N-acetylneuraminate lyase activity"/>
    <property type="evidence" value="ECO:0007669"/>
    <property type="project" value="TreeGrafter"/>
</dbReference>
<organism evidence="3 4">
    <name type="scientific">Thermofilum adornatum 1505</name>
    <dbReference type="NCBI Taxonomy" id="697581"/>
    <lineage>
        <taxon>Archaea</taxon>
        <taxon>Thermoproteota</taxon>
        <taxon>Thermoprotei</taxon>
        <taxon>Thermofilales</taxon>
        <taxon>Thermofilaceae</taxon>
        <taxon>Thermofilum</taxon>
    </lineage>
</organism>
<dbReference type="GeneID" id="25405920"/>
<dbReference type="SUPFAM" id="SSF51569">
    <property type="entry name" value="Aldolase"/>
    <property type="match status" value="1"/>
</dbReference>
<sequence length="298" mass="33561">MNEKKLYGILPPLITPFDEKGEVKTDTLSRLIEFTYPYVHGYYVCGTYGLGPIMRIDQRKIVAEKIMEFVKGSKTVVIHVGSTDTETAVQLARHAEDIGADAVASVPPFYYAHPDSHVVEYFKDIVASVTIPVYAYNNPQRVGYQINPQLALKLKNVGVVGIKDSSFDIQQFIEYKVTVGKDFDVVVGTEALMVPGYVLGARAFIPGMSNYAPEVVYKLFKLLEENDLEKAVELQFMINKFRKELHRLGSTIPLVYTLMKLRGVDAGLPRKPFIPLPEELKHDVKALLEELLNERNYG</sequence>
<dbReference type="GeneID" id="16574033"/>
<dbReference type="EC" id="4.3.3.7" evidence="3"/>
<dbReference type="InterPro" id="IPR002220">
    <property type="entry name" value="DapA-like"/>
</dbReference>
<proteinExistence type="predicted"/>
<dbReference type="STRING" id="697581.TCARB_0464"/>
<evidence type="ECO:0000256" key="1">
    <source>
        <dbReference type="PIRSR" id="PIRSR001365-1"/>
    </source>
</evidence>
<dbReference type="GO" id="GO:0005829">
    <property type="term" value="C:cytosol"/>
    <property type="evidence" value="ECO:0007669"/>
    <property type="project" value="TreeGrafter"/>
</dbReference>
<dbReference type="EMBL" id="CP007493">
    <property type="protein sequence ID" value="AJB41532.1"/>
    <property type="molecule type" value="Genomic_DNA"/>
</dbReference>
<dbReference type="KEGG" id="tcb:TCARB_0464"/>
<dbReference type="PANTHER" id="PTHR42849">
    <property type="entry name" value="N-ACETYLNEURAMINATE LYASE"/>
    <property type="match status" value="1"/>
</dbReference>
<evidence type="ECO:0000313" key="4">
    <source>
        <dbReference type="Proteomes" id="UP000266720"/>
    </source>
</evidence>
<accession>A0A3G1A4P1</accession>
<evidence type="ECO:0000313" key="3">
    <source>
        <dbReference type="EMBL" id="AJB41532.1"/>
    </source>
</evidence>
<feature type="active site" description="Proton donor/acceptor" evidence="1">
    <location>
        <position position="136"/>
    </location>
</feature>
<feature type="active site" description="Schiff-base intermediate with substrate" evidence="1">
    <location>
        <position position="163"/>
    </location>
</feature>
<evidence type="ECO:0000256" key="2">
    <source>
        <dbReference type="PIRSR" id="PIRSR001365-2"/>
    </source>
</evidence>
<dbReference type="SMART" id="SM01130">
    <property type="entry name" value="DHDPS"/>
    <property type="match status" value="1"/>
</dbReference>
<dbReference type="Proteomes" id="UP000266720">
    <property type="component" value="Chromosome"/>
</dbReference>
<dbReference type="PANTHER" id="PTHR42849:SF1">
    <property type="entry name" value="N-ACETYLNEURAMINATE LYASE"/>
    <property type="match status" value="1"/>
</dbReference>
<dbReference type="GO" id="GO:0008675">
    <property type="term" value="F:2-dehydro-3-deoxy-phosphogluconate aldolase activity"/>
    <property type="evidence" value="ECO:0007669"/>
    <property type="project" value="UniProtKB-ARBA"/>
</dbReference>
<dbReference type="CDD" id="cd00408">
    <property type="entry name" value="DHDPS-like"/>
    <property type="match status" value="1"/>
</dbReference>
<dbReference type="InterPro" id="IPR013785">
    <property type="entry name" value="Aldolase_TIM"/>
</dbReference>
<protein>
    <submittedName>
        <fullName evidence="3">Dihydrodipicolinate synthase</fullName>
        <ecNumber evidence="3">4.3.3.7</ecNumber>
    </submittedName>
</protein>
<feature type="binding site" evidence="2">
    <location>
        <position position="205"/>
    </location>
    <ligand>
        <name>pyruvate</name>
        <dbReference type="ChEBI" id="CHEBI:15361"/>
    </ligand>
</feature>
<dbReference type="GO" id="GO:0019262">
    <property type="term" value="P:N-acetylneuraminate catabolic process"/>
    <property type="evidence" value="ECO:0007669"/>
    <property type="project" value="TreeGrafter"/>
</dbReference>
<keyword evidence="3" id="KW-0456">Lyase</keyword>
<dbReference type="AlphaFoldDB" id="A0A3G1A4P1"/>